<reference evidence="13" key="1">
    <citation type="submission" date="2015-02" db="EMBL/GenBank/DDBJ databases">
        <title>A transcriptome of Wollemia nobilis - a relic of Gondwana.</title>
        <authorList>
            <person name="Chia J.Y."/>
            <person name="Leong Y.S."/>
            <person name="Abdul Karim S."/>
            <person name="Wan Azmi N."/>
            <person name="Hercus R."/>
            <person name="Croft L."/>
        </authorList>
    </citation>
    <scope>NUCLEOTIDE SEQUENCE</scope>
    <source>
        <strain evidence="13">MaeBrown</strain>
        <tissue evidence="13">Leaf</tissue>
    </source>
</reference>
<feature type="compositionally biased region" description="Basic and acidic residues" evidence="11">
    <location>
        <begin position="313"/>
        <end position="323"/>
    </location>
</feature>
<dbReference type="Gene3D" id="3.30.200.20">
    <property type="entry name" value="Phosphorylase Kinase, domain 1"/>
    <property type="match status" value="1"/>
</dbReference>
<evidence type="ECO:0000313" key="13">
    <source>
        <dbReference type="EMBL" id="JAG89319.1"/>
    </source>
</evidence>
<feature type="compositionally biased region" description="Basic and acidic residues" evidence="11">
    <location>
        <begin position="222"/>
        <end position="231"/>
    </location>
</feature>
<dbReference type="SUPFAM" id="SSF56112">
    <property type="entry name" value="Protein kinase-like (PK-like)"/>
    <property type="match status" value="1"/>
</dbReference>
<dbReference type="EC" id="2.7.11.22" evidence="2"/>
<dbReference type="AlphaFoldDB" id="A0A0C9RYV4"/>
<keyword evidence="4" id="KW-0597">Phosphoprotein</keyword>
<dbReference type="GO" id="GO:0005524">
    <property type="term" value="F:ATP binding"/>
    <property type="evidence" value="ECO:0007669"/>
    <property type="project" value="UniProtKB-KW"/>
</dbReference>
<feature type="domain" description="Protein kinase" evidence="12">
    <location>
        <begin position="364"/>
        <end position="655"/>
    </location>
</feature>
<dbReference type="GO" id="GO:0007346">
    <property type="term" value="P:regulation of mitotic cell cycle"/>
    <property type="evidence" value="ECO:0007669"/>
    <property type="project" value="TreeGrafter"/>
</dbReference>
<keyword evidence="3" id="KW-0723">Serine/threonine-protein kinase</keyword>
<dbReference type="Pfam" id="PF00069">
    <property type="entry name" value="Pkinase"/>
    <property type="match status" value="1"/>
</dbReference>
<feature type="region of interest" description="Disordered" evidence="11">
    <location>
        <begin position="17"/>
        <end position="111"/>
    </location>
</feature>
<evidence type="ECO:0000256" key="8">
    <source>
        <dbReference type="ARBA" id="ARBA00022840"/>
    </source>
</evidence>
<keyword evidence="6" id="KW-0547">Nucleotide-binding</keyword>
<evidence type="ECO:0000256" key="4">
    <source>
        <dbReference type="ARBA" id="ARBA00022553"/>
    </source>
</evidence>
<dbReference type="InterPro" id="IPR045267">
    <property type="entry name" value="CDK11/PITSLRE_STKc"/>
</dbReference>
<keyword evidence="7" id="KW-0418">Kinase</keyword>
<comment type="catalytic activity">
    <reaction evidence="9">
        <text>L-threonyl-[protein] + ATP = O-phospho-L-threonyl-[protein] + ADP + H(+)</text>
        <dbReference type="Rhea" id="RHEA:46608"/>
        <dbReference type="Rhea" id="RHEA-COMP:11060"/>
        <dbReference type="Rhea" id="RHEA-COMP:11605"/>
        <dbReference type="ChEBI" id="CHEBI:15378"/>
        <dbReference type="ChEBI" id="CHEBI:30013"/>
        <dbReference type="ChEBI" id="CHEBI:30616"/>
        <dbReference type="ChEBI" id="CHEBI:61977"/>
        <dbReference type="ChEBI" id="CHEBI:456216"/>
        <dbReference type="EC" id="2.7.11.22"/>
    </reaction>
</comment>
<dbReference type="GO" id="GO:0004693">
    <property type="term" value="F:cyclin-dependent protein serine/threonine kinase activity"/>
    <property type="evidence" value="ECO:0007669"/>
    <property type="project" value="UniProtKB-EC"/>
</dbReference>
<comment type="similarity">
    <text evidence="1">Belongs to the protein kinase superfamily. CMGC Ser/Thr protein kinase family. CDC2/CDKX subfamily.</text>
</comment>
<proteinExistence type="inferred from homology"/>
<evidence type="ECO:0000259" key="12">
    <source>
        <dbReference type="PROSITE" id="PS50011"/>
    </source>
</evidence>
<dbReference type="PROSITE" id="PS50011">
    <property type="entry name" value="PROTEIN_KINASE_DOM"/>
    <property type="match status" value="1"/>
</dbReference>
<dbReference type="GO" id="GO:0080090">
    <property type="term" value="P:regulation of primary metabolic process"/>
    <property type="evidence" value="ECO:0007669"/>
    <property type="project" value="UniProtKB-ARBA"/>
</dbReference>
<dbReference type="PANTHER" id="PTHR24056:SF107">
    <property type="entry name" value="CYCLIN-DEPENDENT KINASE 11A-RELATED"/>
    <property type="match status" value="1"/>
</dbReference>
<dbReference type="PROSITE" id="PS00108">
    <property type="entry name" value="PROTEIN_KINASE_ST"/>
    <property type="match status" value="1"/>
</dbReference>
<feature type="compositionally biased region" description="Basic and acidic residues" evidence="11">
    <location>
        <begin position="49"/>
        <end position="64"/>
    </location>
</feature>
<feature type="compositionally biased region" description="Acidic residues" evidence="11">
    <location>
        <begin position="294"/>
        <end position="312"/>
    </location>
</feature>
<dbReference type="CDD" id="cd07843">
    <property type="entry name" value="STKc_CDC2L1"/>
    <property type="match status" value="1"/>
</dbReference>
<name>A0A0C9RYV4_9CONI</name>
<accession>A0A0C9RYV4</accession>
<dbReference type="FunFam" id="1.10.510.10:FF:000211">
    <property type="entry name" value="Cyclin-dependent kinase G-2"/>
    <property type="match status" value="1"/>
</dbReference>
<evidence type="ECO:0000256" key="9">
    <source>
        <dbReference type="ARBA" id="ARBA00047811"/>
    </source>
</evidence>
<evidence type="ECO:0000256" key="1">
    <source>
        <dbReference type="ARBA" id="ARBA00006485"/>
    </source>
</evidence>
<dbReference type="SMART" id="SM00220">
    <property type="entry name" value="S_TKc"/>
    <property type="match status" value="1"/>
</dbReference>
<feature type="region of interest" description="Disordered" evidence="11">
    <location>
        <begin position="206"/>
        <end position="345"/>
    </location>
</feature>
<dbReference type="InterPro" id="IPR008271">
    <property type="entry name" value="Ser/Thr_kinase_AS"/>
</dbReference>
<dbReference type="GO" id="GO:0005634">
    <property type="term" value="C:nucleus"/>
    <property type="evidence" value="ECO:0007669"/>
    <property type="project" value="UniProtKB-ARBA"/>
</dbReference>
<dbReference type="InterPro" id="IPR050108">
    <property type="entry name" value="CDK"/>
</dbReference>
<dbReference type="EMBL" id="GCHU01002178">
    <property type="protein sequence ID" value="JAG89319.1"/>
    <property type="molecule type" value="Transcribed_RNA"/>
</dbReference>
<dbReference type="InterPro" id="IPR011009">
    <property type="entry name" value="Kinase-like_dom_sf"/>
</dbReference>
<dbReference type="InterPro" id="IPR000719">
    <property type="entry name" value="Prot_kinase_dom"/>
</dbReference>
<sequence length="709" mass="79104">MGSAKVHSFLRPRSLASYADEDLSRAPADFRLQRSHGKYETVKPLPSLKEMDADRVRDCYDVAGKRSRSSTRSNSGSNCSDRELGEISSESGGEEPLDFHGEVTKPGKSSYKRKYSNYLENGVGKRSHMVVEEEKRKYSQHVVEDQVPRVLENNKGKYSGCGVEEPSARVLKDECEAGQIPEIPEFDSSEEPLRNIAASRWAAIEDCESPDTKIVEPSSNPRSKDYSHPSDSEGGSKGTKLSSNPSGGETLSPVHESIRQRSGGSGGSHLSSVCSDNDGGHRSGESCGRGEIGVFDDEYDQMDIDQDVDDEEDRARSDSHEASPSDSPSLSSPSTSPFPSPSPLPVLSSRRIDMLQGCRSVDEFERLNKISEGTYGIVYRARDKKTGEIVALKKVKMEREREGFPLSALREINVLLSLQHSSIVNVKEVVVGSSLDSIFMVMEYMEHDLKAFMEIMKQPFSLSEVKCLMLQLLEGMSYLHDNWILHRDLKTSNLLFNNKGELKICDFGLARQYGSPLKTYTQLVVTLWYRAPELLLGIKKYSTAIDMWSVGCIMAELLAKEPLFNGKSEIDQLDKMFKTLGTPNEKIWPDFVNLPGAKCKFVRQPYNKLREKFPAASFSGKPTLSESGFDLLNRLLTYDPDKRITAEEALNHPWFREVPLPKMKTLMPTCPSRSDRDRQSRKLLKTPALLGKQLGKVHEGELAIGGLFG</sequence>
<evidence type="ECO:0000256" key="10">
    <source>
        <dbReference type="ARBA" id="ARBA00048367"/>
    </source>
</evidence>
<evidence type="ECO:0000256" key="7">
    <source>
        <dbReference type="ARBA" id="ARBA00022777"/>
    </source>
</evidence>
<evidence type="ECO:0000256" key="11">
    <source>
        <dbReference type="SAM" id="MobiDB-lite"/>
    </source>
</evidence>
<dbReference type="Gene3D" id="1.10.510.10">
    <property type="entry name" value="Transferase(Phosphotransferase) domain 1"/>
    <property type="match status" value="1"/>
</dbReference>
<evidence type="ECO:0000256" key="6">
    <source>
        <dbReference type="ARBA" id="ARBA00022741"/>
    </source>
</evidence>
<evidence type="ECO:0000256" key="3">
    <source>
        <dbReference type="ARBA" id="ARBA00022527"/>
    </source>
</evidence>
<protein>
    <recommendedName>
        <fullName evidence="2">cyclin-dependent kinase</fullName>
        <ecNumber evidence="2">2.7.11.22</ecNumber>
    </recommendedName>
</protein>
<feature type="compositionally biased region" description="Low complexity" evidence="11">
    <location>
        <begin position="324"/>
        <end position="335"/>
    </location>
</feature>
<feature type="compositionally biased region" description="Low complexity" evidence="11">
    <location>
        <begin position="70"/>
        <end position="79"/>
    </location>
</feature>
<feature type="compositionally biased region" description="Polar residues" evidence="11">
    <location>
        <begin position="239"/>
        <end position="249"/>
    </location>
</feature>
<keyword evidence="8" id="KW-0067">ATP-binding</keyword>
<organism evidence="13">
    <name type="scientific">Wollemia nobilis</name>
    <dbReference type="NCBI Taxonomy" id="56998"/>
    <lineage>
        <taxon>Eukaryota</taxon>
        <taxon>Viridiplantae</taxon>
        <taxon>Streptophyta</taxon>
        <taxon>Embryophyta</taxon>
        <taxon>Tracheophyta</taxon>
        <taxon>Spermatophyta</taxon>
        <taxon>Pinopsida</taxon>
        <taxon>Pinidae</taxon>
        <taxon>Conifers II</taxon>
        <taxon>Araucariales</taxon>
        <taxon>Araucariaceae</taxon>
        <taxon>Wollemia</taxon>
    </lineage>
</organism>
<evidence type="ECO:0000256" key="5">
    <source>
        <dbReference type="ARBA" id="ARBA00022679"/>
    </source>
</evidence>
<comment type="catalytic activity">
    <reaction evidence="10">
        <text>L-seryl-[protein] + ATP = O-phospho-L-seryl-[protein] + ADP + H(+)</text>
        <dbReference type="Rhea" id="RHEA:17989"/>
        <dbReference type="Rhea" id="RHEA-COMP:9863"/>
        <dbReference type="Rhea" id="RHEA-COMP:11604"/>
        <dbReference type="ChEBI" id="CHEBI:15378"/>
        <dbReference type="ChEBI" id="CHEBI:29999"/>
        <dbReference type="ChEBI" id="CHEBI:30616"/>
        <dbReference type="ChEBI" id="CHEBI:83421"/>
        <dbReference type="ChEBI" id="CHEBI:456216"/>
        <dbReference type="EC" id="2.7.11.22"/>
    </reaction>
</comment>
<keyword evidence="5" id="KW-0808">Transferase</keyword>
<dbReference type="GO" id="GO:0010556">
    <property type="term" value="P:regulation of macromolecule biosynthetic process"/>
    <property type="evidence" value="ECO:0007669"/>
    <property type="project" value="UniProtKB-ARBA"/>
</dbReference>
<dbReference type="FunFam" id="3.30.200.20:FF:000172">
    <property type="entry name" value="cyclin-dependent kinase G-2 isoform X1"/>
    <property type="match status" value="1"/>
</dbReference>
<dbReference type="PANTHER" id="PTHR24056">
    <property type="entry name" value="CELL DIVISION PROTEIN KINASE"/>
    <property type="match status" value="1"/>
</dbReference>
<dbReference type="EMBL" id="GCHU01002179">
    <property type="protein sequence ID" value="JAG89318.1"/>
    <property type="molecule type" value="Transcribed_RNA"/>
</dbReference>
<evidence type="ECO:0000256" key="2">
    <source>
        <dbReference type="ARBA" id="ARBA00012425"/>
    </source>
</evidence>